<dbReference type="RefSeq" id="WP_188156887.1">
    <property type="nucleotide sequence ID" value="NZ_CP061280.1"/>
</dbReference>
<keyword evidence="2" id="KW-0472">Membrane</keyword>
<feature type="region of interest" description="Disordered" evidence="1">
    <location>
        <begin position="46"/>
        <end position="65"/>
    </location>
</feature>
<gene>
    <name evidence="3" type="ORF">ICJ55_00645</name>
</gene>
<proteinExistence type="predicted"/>
<reference evidence="3 4" key="1">
    <citation type="submission" date="2020-09" db="EMBL/GenBank/DDBJ databases">
        <title>Mannheimia bovis sp.nov., isolated from a cow.</title>
        <authorList>
            <person name="Li F."/>
        </authorList>
    </citation>
    <scope>NUCLEOTIDE SEQUENCE [LARGE SCALE GENOMIC DNA]</scope>
    <source>
        <strain evidence="3 4">ZY190616</strain>
    </source>
</reference>
<dbReference type="KEGG" id="mbos:ICJ55_00645"/>
<organism evidence="3 4">
    <name type="scientific">Mannheimia bovis</name>
    <dbReference type="NCBI Taxonomy" id="2770636"/>
    <lineage>
        <taxon>Bacteria</taxon>
        <taxon>Pseudomonadati</taxon>
        <taxon>Pseudomonadota</taxon>
        <taxon>Gammaproteobacteria</taxon>
        <taxon>Pasteurellales</taxon>
        <taxon>Pasteurellaceae</taxon>
        <taxon>Mannheimia</taxon>
    </lineage>
</organism>
<evidence type="ECO:0000256" key="1">
    <source>
        <dbReference type="SAM" id="MobiDB-lite"/>
    </source>
</evidence>
<dbReference type="Proteomes" id="UP000576260">
    <property type="component" value="Chromosome"/>
</dbReference>
<feature type="transmembrane region" description="Helical" evidence="2">
    <location>
        <begin position="6"/>
        <end position="25"/>
    </location>
</feature>
<keyword evidence="2" id="KW-1133">Transmembrane helix</keyword>
<sequence length="65" mass="7547">MPLGYRLTAFLLPFFYIYFFTAKLLKKISPLSPKLAQTLIHQGSKRGDILKKTSPKYHQPHQNIT</sequence>
<dbReference type="EMBL" id="CP061280">
    <property type="protein sequence ID" value="QNS15299.1"/>
    <property type="molecule type" value="Genomic_DNA"/>
</dbReference>
<keyword evidence="2" id="KW-0812">Transmembrane</keyword>
<protein>
    <submittedName>
        <fullName evidence="3">Uncharacterized protein</fullName>
    </submittedName>
</protein>
<evidence type="ECO:0000313" key="4">
    <source>
        <dbReference type="Proteomes" id="UP000576260"/>
    </source>
</evidence>
<keyword evidence="4" id="KW-1185">Reference proteome</keyword>
<evidence type="ECO:0000313" key="3">
    <source>
        <dbReference type="EMBL" id="QNS15299.1"/>
    </source>
</evidence>
<accession>A0A7H1C2U4</accession>
<evidence type="ECO:0000256" key="2">
    <source>
        <dbReference type="SAM" id="Phobius"/>
    </source>
</evidence>
<dbReference type="AlphaFoldDB" id="A0A7H1C2U4"/>
<name>A0A7H1C2U4_9PAST</name>